<sequence length="416" mass="45785">MNNQNISADSTGAFVPAALLKQLAAAPHRLLFLIGATNVLLAMAAWTLWLIDARWNVFDITQPVVPAGWLHAVVMQYYVLPAFIFGFLLTVFPRWMGLPAFERKHYVPVGLGLVGGQLLTLIGAAAGLPVMQAAAAITILSWSVGLWLLAKLVYVHSAKDWHSVSCVLALTFGLCGLLMYAAFLATFDARWMFATIKIGSIGLLLPIYFTVCHRMIPFFASSALPGYQTDRPLWSLAFVWAAALGQLYLEIRHGYAWIWLPAGLLAVHCSWLLFKWWPRRQMPALLRVLFVGFAWLPISFALYAIQSAWYAISGAFILGRAPAHALFIGFFGSLLVAMVTRVTQGHSGRPLVLGAVAAVAFVLVQGVAILRIVAETMPDAMFWQVLAAIGWVLAFIPWVARSSWIYLTPRVDGRTG</sequence>
<feature type="transmembrane region" description="Helical" evidence="1">
    <location>
        <begin position="191"/>
        <end position="211"/>
    </location>
</feature>
<proteinExistence type="predicted"/>
<feature type="transmembrane region" description="Helical" evidence="1">
    <location>
        <begin position="30"/>
        <end position="49"/>
    </location>
</feature>
<keyword evidence="1" id="KW-1133">Transmembrane helix</keyword>
<feature type="transmembrane region" description="Helical" evidence="1">
    <location>
        <begin position="351"/>
        <end position="374"/>
    </location>
</feature>
<dbReference type="Pfam" id="PF05940">
    <property type="entry name" value="NnrS"/>
    <property type="match status" value="1"/>
</dbReference>
<feature type="transmembrane region" description="Helical" evidence="1">
    <location>
        <begin position="105"/>
        <end position="127"/>
    </location>
</feature>
<feature type="transmembrane region" description="Helical" evidence="1">
    <location>
        <begin position="286"/>
        <end position="305"/>
    </location>
</feature>
<keyword evidence="1" id="KW-0472">Membrane</keyword>
<feature type="transmembrane region" description="Helical" evidence="1">
    <location>
        <begin position="317"/>
        <end position="339"/>
    </location>
</feature>
<keyword evidence="3" id="KW-1185">Reference proteome</keyword>
<accession>A0A841HGT1</accession>
<evidence type="ECO:0000313" key="2">
    <source>
        <dbReference type="EMBL" id="MBB6092117.1"/>
    </source>
</evidence>
<dbReference type="RefSeq" id="WP_184329868.1">
    <property type="nucleotide sequence ID" value="NZ_JACHHZ010000001.1"/>
</dbReference>
<dbReference type="AlphaFoldDB" id="A0A841HGT1"/>
<comment type="caution">
    <text evidence="2">The sequence shown here is derived from an EMBL/GenBank/DDBJ whole genome shotgun (WGS) entry which is preliminary data.</text>
</comment>
<dbReference type="Proteomes" id="UP000588068">
    <property type="component" value="Unassembled WGS sequence"/>
</dbReference>
<feature type="transmembrane region" description="Helical" evidence="1">
    <location>
        <begin position="232"/>
        <end position="249"/>
    </location>
</feature>
<feature type="transmembrane region" description="Helical" evidence="1">
    <location>
        <begin position="380"/>
        <end position="400"/>
    </location>
</feature>
<gene>
    <name evidence="2" type="ORF">HNQ60_000963</name>
</gene>
<dbReference type="InterPro" id="IPR010266">
    <property type="entry name" value="NnrS"/>
</dbReference>
<feature type="transmembrane region" description="Helical" evidence="1">
    <location>
        <begin position="255"/>
        <end position="274"/>
    </location>
</feature>
<keyword evidence="1" id="KW-0812">Transmembrane</keyword>
<organism evidence="2 3">
    <name type="scientific">Povalibacter uvarum</name>
    <dbReference type="NCBI Taxonomy" id="732238"/>
    <lineage>
        <taxon>Bacteria</taxon>
        <taxon>Pseudomonadati</taxon>
        <taxon>Pseudomonadota</taxon>
        <taxon>Gammaproteobacteria</taxon>
        <taxon>Steroidobacterales</taxon>
        <taxon>Steroidobacteraceae</taxon>
        <taxon>Povalibacter</taxon>
    </lineage>
</organism>
<feature type="transmembrane region" description="Helical" evidence="1">
    <location>
        <begin position="133"/>
        <end position="154"/>
    </location>
</feature>
<feature type="transmembrane region" description="Helical" evidence="1">
    <location>
        <begin position="166"/>
        <end position="185"/>
    </location>
</feature>
<dbReference type="EMBL" id="JACHHZ010000001">
    <property type="protein sequence ID" value="MBB6092117.1"/>
    <property type="molecule type" value="Genomic_DNA"/>
</dbReference>
<evidence type="ECO:0000313" key="3">
    <source>
        <dbReference type="Proteomes" id="UP000588068"/>
    </source>
</evidence>
<reference evidence="2 3" key="1">
    <citation type="submission" date="2020-08" db="EMBL/GenBank/DDBJ databases">
        <title>Genomic Encyclopedia of Type Strains, Phase IV (KMG-IV): sequencing the most valuable type-strain genomes for metagenomic binning, comparative biology and taxonomic classification.</title>
        <authorList>
            <person name="Goeker M."/>
        </authorList>
    </citation>
    <scope>NUCLEOTIDE SEQUENCE [LARGE SCALE GENOMIC DNA]</scope>
    <source>
        <strain evidence="2 3">DSM 26723</strain>
    </source>
</reference>
<name>A0A841HGT1_9GAMM</name>
<evidence type="ECO:0000256" key="1">
    <source>
        <dbReference type="SAM" id="Phobius"/>
    </source>
</evidence>
<protein>
    <submittedName>
        <fullName evidence="2">Uncharacterized protein involved in response to NO</fullName>
    </submittedName>
</protein>
<feature type="transmembrane region" description="Helical" evidence="1">
    <location>
        <begin position="69"/>
        <end position="93"/>
    </location>
</feature>